<proteinExistence type="predicted"/>
<evidence type="ECO:0000313" key="2">
    <source>
        <dbReference type="Proteomes" id="UP000799771"/>
    </source>
</evidence>
<dbReference type="AlphaFoldDB" id="A0A6A6A7U3"/>
<dbReference type="Proteomes" id="UP000799771">
    <property type="component" value="Unassembled WGS sequence"/>
</dbReference>
<keyword evidence="2" id="KW-1185">Reference proteome</keyword>
<sequence>MYMSHNGTPLSLAIGRNRYSPRSISERASFVRFLLENGANPDRIPSPYYCGSRLYLEDAARQSSLEVIELFLQHGAQLEQSRAMHGAAERGRID</sequence>
<protein>
    <submittedName>
        <fullName evidence="1">Uncharacterized protein</fullName>
    </submittedName>
</protein>
<organism evidence="1 2">
    <name type="scientific">Dothidotthia symphoricarpi CBS 119687</name>
    <dbReference type="NCBI Taxonomy" id="1392245"/>
    <lineage>
        <taxon>Eukaryota</taxon>
        <taxon>Fungi</taxon>
        <taxon>Dikarya</taxon>
        <taxon>Ascomycota</taxon>
        <taxon>Pezizomycotina</taxon>
        <taxon>Dothideomycetes</taxon>
        <taxon>Pleosporomycetidae</taxon>
        <taxon>Pleosporales</taxon>
        <taxon>Dothidotthiaceae</taxon>
        <taxon>Dothidotthia</taxon>
    </lineage>
</organism>
<feature type="non-terminal residue" evidence="1">
    <location>
        <position position="94"/>
    </location>
</feature>
<dbReference type="GeneID" id="54403289"/>
<accession>A0A6A6A7U3</accession>
<dbReference type="EMBL" id="ML977509">
    <property type="protein sequence ID" value="KAF2128052.1"/>
    <property type="molecule type" value="Genomic_DNA"/>
</dbReference>
<name>A0A6A6A7U3_9PLEO</name>
<evidence type="ECO:0000313" key="1">
    <source>
        <dbReference type="EMBL" id="KAF2128052.1"/>
    </source>
</evidence>
<dbReference type="RefSeq" id="XP_033522441.1">
    <property type="nucleotide sequence ID" value="XM_033662857.1"/>
</dbReference>
<dbReference type="OrthoDB" id="5369447at2759"/>
<dbReference type="Gene3D" id="1.25.40.20">
    <property type="entry name" value="Ankyrin repeat-containing domain"/>
    <property type="match status" value="1"/>
</dbReference>
<reference evidence="1" key="1">
    <citation type="journal article" date="2020" name="Stud. Mycol.">
        <title>101 Dothideomycetes genomes: a test case for predicting lifestyles and emergence of pathogens.</title>
        <authorList>
            <person name="Haridas S."/>
            <person name="Albert R."/>
            <person name="Binder M."/>
            <person name="Bloem J."/>
            <person name="Labutti K."/>
            <person name="Salamov A."/>
            <person name="Andreopoulos B."/>
            <person name="Baker S."/>
            <person name="Barry K."/>
            <person name="Bills G."/>
            <person name="Bluhm B."/>
            <person name="Cannon C."/>
            <person name="Castanera R."/>
            <person name="Culley D."/>
            <person name="Daum C."/>
            <person name="Ezra D."/>
            <person name="Gonzalez J."/>
            <person name="Henrissat B."/>
            <person name="Kuo A."/>
            <person name="Liang C."/>
            <person name="Lipzen A."/>
            <person name="Lutzoni F."/>
            <person name="Magnuson J."/>
            <person name="Mondo S."/>
            <person name="Nolan M."/>
            <person name="Ohm R."/>
            <person name="Pangilinan J."/>
            <person name="Park H.-J."/>
            <person name="Ramirez L."/>
            <person name="Alfaro M."/>
            <person name="Sun H."/>
            <person name="Tritt A."/>
            <person name="Yoshinaga Y."/>
            <person name="Zwiers L.-H."/>
            <person name="Turgeon B."/>
            <person name="Goodwin S."/>
            <person name="Spatafora J."/>
            <person name="Crous P."/>
            <person name="Grigoriev I."/>
        </authorList>
    </citation>
    <scope>NUCLEOTIDE SEQUENCE</scope>
    <source>
        <strain evidence="1">CBS 119687</strain>
    </source>
</reference>
<dbReference type="InterPro" id="IPR036770">
    <property type="entry name" value="Ankyrin_rpt-contain_sf"/>
</dbReference>
<dbReference type="SUPFAM" id="SSF48403">
    <property type="entry name" value="Ankyrin repeat"/>
    <property type="match status" value="1"/>
</dbReference>
<gene>
    <name evidence="1" type="ORF">P153DRAFT_264705</name>
</gene>